<dbReference type="OrthoDB" id="4829420at2"/>
<dbReference type="KEGG" id="xyl:ET495_17230"/>
<evidence type="ECO:0000256" key="1">
    <source>
        <dbReference type="SAM" id="Phobius"/>
    </source>
</evidence>
<keyword evidence="1" id="KW-0472">Membrane</keyword>
<dbReference type="EMBL" id="CP035495">
    <property type="protein sequence ID" value="QAY64651.1"/>
    <property type="molecule type" value="Genomic_DNA"/>
</dbReference>
<reference evidence="2 3" key="1">
    <citation type="submission" date="2019-01" db="EMBL/GenBank/DDBJ databases">
        <title>Genome sequencing of strain 2JSPR-7.</title>
        <authorList>
            <person name="Heo J."/>
            <person name="Kim S.-J."/>
            <person name="Kim J.-S."/>
            <person name="Hong S.-B."/>
            <person name="Kwon S.-W."/>
        </authorList>
    </citation>
    <scope>NUCLEOTIDE SEQUENCE [LARGE SCALE GENOMIC DNA]</scope>
    <source>
        <strain evidence="2 3">2JSPR-7</strain>
    </source>
</reference>
<keyword evidence="1" id="KW-1133">Transmembrane helix</keyword>
<feature type="transmembrane region" description="Helical" evidence="1">
    <location>
        <begin position="44"/>
        <end position="62"/>
    </location>
</feature>
<dbReference type="Proteomes" id="UP000291758">
    <property type="component" value="Chromosome"/>
</dbReference>
<dbReference type="AlphaFoldDB" id="A0A4V0YEL7"/>
<accession>A0A4V0YEL7</accession>
<dbReference type="RefSeq" id="WP_129205793.1">
    <property type="nucleotide sequence ID" value="NZ_CP035495.1"/>
</dbReference>
<protein>
    <submittedName>
        <fullName evidence="2">Uncharacterized protein</fullName>
    </submittedName>
</protein>
<evidence type="ECO:0000313" key="3">
    <source>
        <dbReference type="Proteomes" id="UP000291758"/>
    </source>
</evidence>
<keyword evidence="3" id="KW-1185">Reference proteome</keyword>
<keyword evidence="1" id="KW-0812">Transmembrane</keyword>
<organism evidence="2 3">
    <name type="scientific">Xylanimonas allomyrinae</name>
    <dbReference type="NCBI Taxonomy" id="2509459"/>
    <lineage>
        <taxon>Bacteria</taxon>
        <taxon>Bacillati</taxon>
        <taxon>Actinomycetota</taxon>
        <taxon>Actinomycetes</taxon>
        <taxon>Micrococcales</taxon>
        <taxon>Promicromonosporaceae</taxon>
        <taxon>Xylanimonas</taxon>
    </lineage>
</organism>
<gene>
    <name evidence="2" type="ORF">ET495_17230</name>
</gene>
<name>A0A4V0YEL7_9MICO</name>
<proteinExistence type="predicted"/>
<sequence>MSTRTDEEFAADLRALVDDVAPVVDVDVAGVVPAARRRRARRRATVSVAATGVVALTLGWAVQAQPWQDVAVQPWRDVAVQPAQRVLSVDPPPAPQDPADAVPVDPAVGGWPDAAYWHVTTTSVNTTTAGTTTTEHRESWYGRTDPSLVVVDGNLDPDALIATGPASWGRIDIDGVDTILRWDVLPVLPTDPAALGALLVQNVHPEQGVGTSDDKVFQSALDLLSGSPAPVALRDALWQVMTTLPGSTVDDAAQDSTGRAGVAVERTIDGQVVRAVYDTAGRRLLESWTRTLGTGEPDGTGAAGFRVTFLGEEPSGPPPVDPTLEMAGCTQWDRC</sequence>
<evidence type="ECO:0000313" key="2">
    <source>
        <dbReference type="EMBL" id="QAY64651.1"/>
    </source>
</evidence>